<dbReference type="AlphaFoldDB" id="A0AAW9I1C7"/>
<accession>A0AAW9I1C7</accession>
<proteinExistence type="predicted"/>
<dbReference type="NCBIfam" id="TIGR01603">
    <property type="entry name" value="maj_tail_phi13"/>
    <property type="match status" value="1"/>
</dbReference>
<dbReference type="Proteomes" id="UP001288778">
    <property type="component" value="Unassembled WGS sequence"/>
</dbReference>
<comment type="caution">
    <text evidence="1">The sequence shown here is derived from an EMBL/GenBank/DDBJ whole genome shotgun (WGS) entry which is preliminary data.</text>
</comment>
<dbReference type="EMBL" id="WNUI01000005">
    <property type="protein sequence ID" value="MDZ4908203.1"/>
    <property type="molecule type" value="Genomic_DNA"/>
</dbReference>
<organism evidence="1 2">
    <name type="scientific">Clostridium perfringens</name>
    <dbReference type="NCBI Taxonomy" id="1502"/>
    <lineage>
        <taxon>Bacteria</taxon>
        <taxon>Bacillati</taxon>
        <taxon>Bacillota</taxon>
        <taxon>Clostridia</taxon>
        <taxon>Eubacteriales</taxon>
        <taxon>Clostridiaceae</taxon>
        <taxon>Clostridium</taxon>
    </lineage>
</organism>
<evidence type="ECO:0008006" key="3">
    <source>
        <dbReference type="Google" id="ProtNLM"/>
    </source>
</evidence>
<sequence>MSRIIGCQQLHIAELTKDDNSGVQYGSVTPVPSLISIEITDNTENVTFYSDDQIEQVIPAYSGKEVTIELGYLSNELEAKISGNTYANGVFQQKKDAVAKEVALLFRAPLSKGGFQYVCLYKGVLSRENSNYKGKEESVESSNVVLNGIFMPLINNGMVSAKANDTDSGAEEYTAKWFTAVQTNFNKE</sequence>
<protein>
    <recommendedName>
        <fullName evidence="3">Phage major tail protein, phi13 family</fullName>
    </recommendedName>
</protein>
<reference evidence="1" key="1">
    <citation type="submission" date="2019-11" db="EMBL/GenBank/DDBJ databases">
        <title>Characterization of Clostridium perfringens isolates from swine manure treated agricultural soils.</title>
        <authorList>
            <person name="Wushke S.T."/>
        </authorList>
    </citation>
    <scope>NUCLEOTIDE SEQUENCE</scope>
    <source>
        <strain evidence="1">X94</strain>
    </source>
</reference>
<evidence type="ECO:0000313" key="2">
    <source>
        <dbReference type="Proteomes" id="UP001288778"/>
    </source>
</evidence>
<gene>
    <name evidence="1" type="ORF">GNF68_03835</name>
</gene>
<name>A0AAW9I1C7_CLOPF</name>
<evidence type="ECO:0000313" key="1">
    <source>
        <dbReference type="EMBL" id="MDZ4908203.1"/>
    </source>
</evidence>
<dbReference type="RefSeq" id="WP_198621129.1">
    <property type="nucleotide sequence ID" value="NZ_JACOHR010000014.1"/>
</dbReference>
<dbReference type="InterPro" id="IPR006490">
    <property type="entry name" value="Maj_tail_phi13"/>
</dbReference>